<accession>A0ABV6DBQ3</accession>
<dbReference type="EMBL" id="JBHLXD010000037">
    <property type="protein sequence ID" value="MFC0210061.1"/>
    <property type="molecule type" value="Genomic_DNA"/>
</dbReference>
<organism evidence="1 2">
    <name type="scientific">Chelativorans intermedius</name>
    <dbReference type="NCBI Taxonomy" id="515947"/>
    <lineage>
        <taxon>Bacteria</taxon>
        <taxon>Pseudomonadati</taxon>
        <taxon>Pseudomonadota</taxon>
        <taxon>Alphaproteobacteria</taxon>
        <taxon>Hyphomicrobiales</taxon>
        <taxon>Phyllobacteriaceae</taxon>
        <taxon>Chelativorans</taxon>
    </lineage>
</organism>
<name>A0ABV6DBQ3_9HYPH</name>
<evidence type="ECO:0000313" key="1">
    <source>
        <dbReference type="EMBL" id="MFC0210061.1"/>
    </source>
</evidence>
<protein>
    <submittedName>
        <fullName evidence="1">Uncharacterized protein</fullName>
    </submittedName>
</protein>
<dbReference type="RefSeq" id="WP_261522696.1">
    <property type="nucleotide sequence ID" value="NZ_JAODNW010000037.1"/>
</dbReference>
<gene>
    <name evidence="1" type="ORF">ACFFJ2_16810</name>
</gene>
<reference evidence="1 2" key="1">
    <citation type="submission" date="2024-09" db="EMBL/GenBank/DDBJ databases">
        <authorList>
            <person name="Sun Q."/>
            <person name="Mori K."/>
        </authorList>
    </citation>
    <scope>NUCLEOTIDE SEQUENCE [LARGE SCALE GENOMIC DNA]</scope>
    <source>
        <strain evidence="1 2">CCM 8543</strain>
    </source>
</reference>
<proteinExistence type="predicted"/>
<keyword evidence="2" id="KW-1185">Reference proteome</keyword>
<evidence type="ECO:0000313" key="2">
    <source>
        <dbReference type="Proteomes" id="UP001589755"/>
    </source>
</evidence>
<sequence>MRIIKLPDLPALAAFNTIGPNGDHVADINGRAAAIECYLDLNEEARVRWTSYNSKVESYQGELECKTRYMHDFLAQSEHQHLYDYSRLEAVLDTIIQSAIAMREPERAKELAHVSGEANA</sequence>
<dbReference type="Proteomes" id="UP001589755">
    <property type="component" value="Unassembled WGS sequence"/>
</dbReference>
<comment type="caution">
    <text evidence="1">The sequence shown here is derived from an EMBL/GenBank/DDBJ whole genome shotgun (WGS) entry which is preliminary data.</text>
</comment>